<dbReference type="AlphaFoldDB" id="A0A7I8V8R6"/>
<dbReference type="Pfam" id="PF00569">
    <property type="entry name" value="ZZ"/>
    <property type="match status" value="1"/>
</dbReference>
<comment type="pathway">
    <text evidence="3">Protein modification; protein ubiquitination.</text>
</comment>
<dbReference type="InterPro" id="IPR001083">
    <property type="entry name" value="Cu_fist_DNA-bd_dom"/>
</dbReference>
<dbReference type="InterPro" id="IPR010606">
    <property type="entry name" value="Mib_Herc2"/>
</dbReference>
<comment type="caution">
    <text evidence="18">The sequence shown here is derived from an EMBL/GenBank/DDBJ whole genome shotgun (WGS) entry which is preliminary data.</text>
</comment>
<dbReference type="SUPFAM" id="SSF57850">
    <property type="entry name" value="RING/U-box"/>
    <property type="match status" value="1"/>
</dbReference>
<keyword evidence="13" id="KW-0040">ANK repeat</keyword>
<dbReference type="SUPFAM" id="SSF48403">
    <property type="entry name" value="Ankyrin repeat"/>
    <property type="match status" value="1"/>
</dbReference>
<evidence type="ECO:0000259" key="16">
    <source>
        <dbReference type="PROSITE" id="PS50135"/>
    </source>
</evidence>
<evidence type="ECO:0000256" key="5">
    <source>
        <dbReference type="ARBA" id="ARBA00022490"/>
    </source>
</evidence>
<dbReference type="SMART" id="SM00248">
    <property type="entry name" value="ANK"/>
    <property type="match status" value="4"/>
</dbReference>
<feature type="repeat" description="ANK" evidence="13">
    <location>
        <begin position="852"/>
        <end position="884"/>
    </location>
</feature>
<dbReference type="PROSITE" id="PS50297">
    <property type="entry name" value="ANK_REP_REGION"/>
    <property type="match status" value="3"/>
</dbReference>
<feature type="domain" description="Copper-fist" evidence="15">
    <location>
        <begin position="477"/>
        <end position="530"/>
    </location>
</feature>
<keyword evidence="12" id="KW-0175">Coiled coil</keyword>
<evidence type="ECO:0000256" key="1">
    <source>
        <dbReference type="ARBA" id="ARBA00000900"/>
    </source>
</evidence>
<keyword evidence="9 14" id="KW-0863">Zinc-finger</keyword>
<dbReference type="Gene3D" id="1.25.40.20">
    <property type="entry name" value="Ankyrin repeat-containing domain"/>
    <property type="match status" value="2"/>
</dbReference>
<evidence type="ECO:0000256" key="2">
    <source>
        <dbReference type="ARBA" id="ARBA00004496"/>
    </source>
</evidence>
<proteinExistence type="predicted"/>
<name>A0A7I8V8R6_9ANNE</name>
<dbReference type="InterPro" id="IPR043145">
    <property type="entry name" value="Znf_ZZ_sf"/>
</dbReference>
<dbReference type="InterPro" id="IPR000433">
    <property type="entry name" value="Znf_ZZ"/>
</dbReference>
<dbReference type="OrthoDB" id="2122982at2759"/>
<dbReference type="PANTHER" id="PTHR24202">
    <property type="entry name" value="E3 UBIQUITIN-PROTEIN LIGASE MIB2"/>
    <property type="match status" value="1"/>
</dbReference>
<feature type="repeat" description="ANK" evidence="13">
    <location>
        <begin position="885"/>
        <end position="917"/>
    </location>
</feature>
<dbReference type="PROSITE" id="PS50135">
    <property type="entry name" value="ZF_ZZ_2"/>
    <property type="match status" value="1"/>
</dbReference>
<dbReference type="EMBL" id="CAJFCJ010000002">
    <property type="protein sequence ID" value="CAD5112184.1"/>
    <property type="molecule type" value="Genomic_DNA"/>
</dbReference>
<evidence type="ECO:0000256" key="14">
    <source>
        <dbReference type="PROSITE-ProRule" id="PRU00228"/>
    </source>
</evidence>
<protein>
    <recommendedName>
        <fullName evidence="4">RING-type E3 ubiquitin transferase</fullName>
        <ecNumber evidence="4">2.3.2.27</ecNumber>
    </recommendedName>
</protein>
<feature type="repeat" description="ANK" evidence="13">
    <location>
        <begin position="951"/>
        <end position="983"/>
    </location>
</feature>
<dbReference type="GO" id="GO:0008270">
    <property type="term" value="F:zinc ion binding"/>
    <property type="evidence" value="ECO:0007669"/>
    <property type="project" value="UniProtKB-KW"/>
</dbReference>
<evidence type="ECO:0000256" key="12">
    <source>
        <dbReference type="ARBA" id="ARBA00023054"/>
    </source>
</evidence>
<dbReference type="PANTHER" id="PTHR24202:SF53">
    <property type="entry name" value="E3 UBIQUITIN-PROTEIN LIGASE MIB1"/>
    <property type="match status" value="1"/>
</dbReference>
<dbReference type="FunFam" id="2.30.30.40:FF:000054">
    <property type="entry name" value="Putative e3 ubiquitin-protein ligase mind-bomb"/>
    <property type="match status" value="1"/>
</dbReference>
<dbReference type="GO" id="GO:0016567">
    <property type="term" value="P:protein ubiquitination"/>
    <property type="evidence" value="ECO:0007669"/>
    <property type="project" value="UniProtKB-UniPathway"/>
</dbReference>
<dbReference type="SMART" id="SM00291">
    <property type="entry name" value="ZnF_ZZ"/>
    <property type="match status" value="1"/>
</dbReference>
<dbReference type="Gene3D" id="3.30.60.90">
    <property type="match status" value="1"/>
</dbReference>
<dbReference type="PROSITE" id="PS50088">
    <property type="entry name" value="ANK_REPEAT"/>
    <property type="match status" value="4"/>
</dbReference>
<sequence length="1009" mass="112061">MTHFDVQMKHMQAINNDKTYDSQPRYMNSDSTGLCPSCKESKVPADDTEARALCLQHLVEINYICLNCDYRLACNICASISHIGHNIIDIANYARREDGLYPKLPDQSDVLSMQKSLVENSINEHFDQIIAYVNAEKRNLIEILENSYVNYQNAGINPGEDMKRSEMVFNFKPGTPGSVLDTKITGELYISGSLVQARDGFRNLGAFVNSRQMDFKKCDSVFINEDGIYNVDSKRQVTLSKTYSIKFTDFDGNVTKLYSTKSELGDLCVIKGEVYVHDITQGHIMLGLQSNEFIKQNISTFTVNLSHNGQVLITCLSEDKKTVWLYKGSKFIQAFQMQSSVKNLLPTKSGDVLIETHVNDPKFFNILSTKRTSISLYSSTTQKQLKEFKTSVQTFSIYPTMDGGFLIYSQSTGKLIALDTDLQFRSSWEYPADKCYVFGPTYKQLDEFYIANCSKSKGLLCSKHDGTTCDSCRQQPIYGIRWKCSDCINFELCSVCYHNDKHNLRHRFHRIATPGGDRVLMEMRRKSKKITTRGIFPGARVVRGVDWQWEDQDGGNGRRGKVSEIQDWAAQSPRSAAYVLWDIGTKNLYRSGFEGMADLKVVSDAKGSQCYRDHLPLLGEQATGTRSGAGGLAMGDQVNVDLDLEIVQTLQHGHGGWTDGMFECLGTTGNVVGIDEDYDIVVSYPSGNRWTFNPAVLTKANTLPSSASSSENSSANTNFSVGDIVQICSDIERIKSLQRGHGEWAEAMLPTLGKIGRVQQIYHDNDLKVEVCGTSWTYNPLAVTKVASADGATVGHTAGERLGALLKKLFETHVSGDVNEDLVKSAANGDSQKVEDILTRKCPEADVNGVFAGHTALQAASQNGHLDVIKVLIKYNVDLEVEDKDGDRSIHHAAFGDEPLAIELLYSAGCDLNSRNKRRQTALHIAVNKGHIGVVKMLLKLSCHPSLQDIEGDAPLHDSISKKRDDMLTLLLDHHADMTVANNNGFNALHHAALRGNPSRRIRAMHTAG</sequence>
<evidence type="ECO:0000256" key="10">
    <source>
        <dbReference type="ARBA" id="ARBA00022786"/>
    </source>
</evidence>
<keyword evidence="10" id="KW-0833">Ubl conjugation pathway</keyword>
<keyword evidence="8" id="KW-0677">Repeat</keyword>
<evidence type="ECO:0000313" key="19">
    <source>
        <dbReference type="Proteomes" id="UP000549394"/>
    </source>
</evidence>
<keyword evidence="6" id="KW-0808">Transferase</keyword>
<organism evidence="18 19">
    <name type="scientific">Dimorphilus gyrociliatus</name>
    <dbReference type="NCBI Taxonomy" id="2664684"/>
    <lineage>
        <taxon>Eukaryota</taxon>
        <taxon>Metazoa</taxon>
        <taxon>Spiralia</taxon>
        <taxon>Lophotrochozoa</taxon>
        <taxon>Annelida</taxon>
        <taxon>Polychaeta</taxon>
        <taxon>Polychaeta incertae sedis</taxon>
        <taxon>Dinophilidae</taxon>
        <taxon>Dimorphilus</taxon>
    </lineage>
</organism>
<comment type="subcellular location">
    <subcellularLocation>
        <location evidence="2">Cytoplasm</location>
    </subcellularLocation>
</comment>
<keyword evidence="7" id="KW-0479">Metal-binding</keyword>
<evidence type="ECO:0000259" key="17">
    <source>
        <dbReference type="PROSITE" id="PS51416"/>
    </source>
</evidence>
<dbReference type="InterPro" id="IPR011047">
    <property type="entry name" value="Quinoprotein_ADH-like_sf"/>
</dbReference>
<dbReference type="Gene3D" id="2.30.30.40">
    <property type="entry name" value="SH3 Domains"/>
    <property type="match status" value="1"/>
</dbReference>
<accession>A0A7I8V8R6</accession>
<dbReference type="GO" id="GO:0007219">
    <property type="term" value="P:Notch signaling pathway"/>
    <property type="evidence" value="ECO:0007669"/>
    <property type="project" value="TreeGrafter"/>
</dbReference>
<evidence type="ECO:0000256" key="8">
    <source>
        <dbReference type="ARBA" id="ARBA00022737"/>
    </source>
</evidence>
<evidence type="ECO:0000256" key="6">
    <source>
        <dbReference type="ARBA" id="ARBA00022679"/>
    </source>
</evidence>
<evidence type="ECO:0000256" key="9">
    <source>
        <dbReference type="ARBA" id="ARBA00022771"/>
    </source>
</evidence>
<dbReference type="Pfam" id="PF12796">
    <property type="entry name" value="Ank_2"/>
    <property type="match status" value="1"/>
</dbReference>
<dbReference type="GO" id="GO:0003677">
    <property type="term" value="F:DNA binding"/>
    <property type="evidence" value="ECO:0007669"/>
    <property type="project" value="InterPro"/>
</dbReference>
<evidence type="ECO:0000256" key="7">
    <source>
        <dbReference type="ARBA" id="ARBA00022723"/>
    </source>
</evidence>
<dbReference type="InterPro" id="IPR036770">
    <property type="entry name" value="Ankyrin_rpt-contain_sf"/>
</dbReference>
<dbReference type="InterPro" id="IPR037252">
    <property type="entry name" value="Mib_Herc2_sf"/>
</dbReference>
<dbReference type="Proteomes" id="UP000549394">
    <property type="component" value="Unassembled WGS sequence"/>
</dbReference>
<dbReference type="EC" id="2.3.2.27" evidence="4"/>
<dbReference type="PROSITE" id="PS01357">
    <property type="entry name" value="ZF_ZZ_1"/>
    <property type="match status" value="1"/>
</dbReference>
<dbReference type="GO" id="GO:0061630">
    <property type="term" value="F:ubiquitin protein ligase activity"/>
    <property type="evidence" value="ECO:0007669"/>
    <property type="project" value="UniProtKB-EC"/>
</dbReference>
<evidence type="ECO:0000256" key="3">
    <source>
        <dbReference type="ARBA" id="ARBA00004906"/>
    </source>
</evidence>
<dbReference type="GO" id="GO:0003700">
    <property type="term" value="F:DNA-binding transcription factor activity"/>
    <property type="evidence" value="ECO:0007669"/>
    <property type="project" value="InterPro"/>
</dbReference>
<evidence type="ECO:0000256" key="13">
    <source>
        <dbReference type="PROSITE-ProRule" id="PRU00023"/>
    </source>
</evidence>
<feature type="domain" description="MIB/HERC2" evidence="17">
    <location>
        <begin position="527"/>
        <end position="605"/>
    </location>
</feature>
<dbReference type="UniPathway" id="UPA00143"/>
<dbReference type="GO" id="GO:0005737">
    <property type="term" value="C:cytoplasm"/>
    <property type="evidence" value="ECO:0007669"/>
    <property type="project" value="UniProtKB-SubCell"/>
</dbReference>
<comment type="catalytic activity">
    <reaction evidence="1">
        <text>S-ubiquitinyl-[E2 ubiquitin-conjugating enzyme]-L-cysteine + [acceptor protein]-L-lysine = [E2 ubiquitin-conjugating enzyme]-L-cysteine + N(6)-ubiquitinyl-[acceptor protein]-L-lysine.</text>
        <dbReference type="EC" id="2.3.2.27"/>
    </reaction>
</comment>
<dbReference type="InterPro" id="IPR002110">
    <property type="entry name" value="Ankyrin_rpt"/>
</dbReference>
<gene>
    <name evidence="18" type="ORF">DGYR_LOCUS1373</name>
</gene>
<dbReference type="SUPFAM" id="SSF159034">
    <property type="entry name" value="Mib/herc2 domain-like"/>
    <property type="match status" value="1"/>
</dbReference>
<evidence type="ECO:0000313" key="18">
    <source>
        <dbReference type="EMBL" id="CAD5112184.1"/>
    </source>
</evidence>
<keyword evidence="19" id="KW-1185">Reference proteome</keyword>
<keyword evidence="11" id="KW-0862">Zinc</keyword>
<evidence type="ECO:0000256" key="11">
    <source>
        <dbReference type="ARBA" id="ARBA00022833"/>
    </source>
</evidence>
<dbReference type="Pfam" id="PF00023">
    <property type="entry name" value="Ank"/>
    <property type="match status" value="1"/>
</dbReference>
<dbReference type="PROSITE" id="PS51416">
    <property type="entry name" value="MIB_HERC2"/>
    <property type="match status" value="1"/>
</dbReference>
<dbReference type="Pfam" id="PF18346">
    <property type="entry name" value="SH3_15"/>
    <property type="match status" value="2"/>
</dbReference>
<dbReference type="PROSITE" id="PS50073">
    <property type="entry name" value="COPPER_FIST_2"/>
    <property type="match status" value="1"/>
</dbReference>
<reference evidence="18 19" key="1">
    <citation type="submission" date="2020-08" db="EMBL/GenBank/DDBJ databases">
        <authorList>
            <person name="Hejnol A."/>
        </authorList>
    </citation>
    <scope>NUCLEOTIDE SEQUENCE [LARGE SCALE GENOMIC DNA]</scope>
</reference>
<dbReference type="SUPFAM" id="SSF50998">
    <property type="entry name" value="Quinoprotein alcohol dehydrogenase-like"/>
    <property type="match status" value="1"/>
</dbReference>
<feature type="repeat" description="ANK" evidence="13">
    <location>
        <begin position="918"/>
        <end position="950"/>
    </location>
</feature>
<evidence type="ECO:0000259" key="15">
    <source>
        <dbReference type="PROSITE" id="PS50073"/>
    </source>
</evidence>
<keyword evidence="5" id="KW-0963">Cytoplasm</keyword>
<dbReference type="SUPFAM" id="SSF57845">
    <property type="entry name" value="B-box zinc-binding domain"/>
    <property type="match status" value="1"/>
</dbReference>
<evidence type="ECO:0000256" key="4">
    <source>
        <dbReference type="ARBA" id="ARBA00012483"/>
    </source>
</evidence>
<dbReference type="Pfam" id="PF06701">
    <property type="entry name" value="MIB_HERC2"/>
    <property type="match status" value="1"/>
</dbReference>
<dbReference type="InterPro" id="IPR040847">
    <property type="entry name" value="SH3_15"/>
</dbReference>
<dbReference type="GO" id="GO:0005507">
    <property type="term" value="F:copper ion binding"/>
    <property type="evidence" value="ECO:0007669"/>
    <property type="project" value="InterPro"/>
</dbReference>
<feature type="domain" description="ZZ-type" evidence="16">
    <location>
        <begin position="464"/>
        <end position="516"/>
    </location>
</feature>
<dbReference type="GO" id="GO:0006897">
    <property type="term" value="P:endocytosis"/>
    <property type="evidence" value="ECO:0007669"/>
    <property type="project" value="TreeGrafter"/>
</dbReference>